<organism evidence="1 2">
    <name type="scientific">Tychonema bourrellyi FEM_GT703</name>
    <dbReference type="NCBI Taxonomy" id="2040638"/>
    <lineage>
        <taxon>Bacteria</taxon>
        <taxon>Bacillati</taxon>
        <taxon>Cyanobacteriota</taxon>
        <taxon>Cyanophyceae</taxon>
        <taxon>Oscillatoriophycideae</taxon>
        <taxon>Oscillatoriales</taxon>
        <taxon>Microcoleaceae</taxon>
        <taxon>Tychonema</taxon>
    </lineage>
</organism>
<keyword evidence="2" id="KW-1185">Reference proteome</keyword>
<proteinExistence type="predicted"/>
<gene>
    <name evidence="1" type="ORF">CP500_007815</name>
</gene>
<dbReference type="Proteomes" id="UP000226442">
    <property type="component" value="Unassembled WGS sequence"/>
</dbReference>
<name>A0A2G4F3D2_9CYAN</name>
<accession>A0A2G4F3D2</accession>
<protein>
    <submittedName>
        <fullName evidence="1">Uncharacterized protein</fullName>
    </submittedName>
</protein>
<reference evidence="1" key="1">
    <citation type="submission" date="2017-10" db="EMBL/GenBank/DDBJ databases">
        <title>Draft genome sequence of the planktic cyanobacteria Tychonema bourrellyi isolated from alpine lentic freshwater.</title>
        <authorList>
            <person name="Tett A."/>
            <person name="Armanini F."/>
            <person name="Asnicar F."/>
            <person name="Boscaini A."/>
            <person name="Pasolli E."/>
            <person name="Zolfo M."/>
            <person name="Donati C."/>
            <person name="Salmaso N."/>
            <person name="Segata N."/>
        </authorList>
    </citation>
    <scope>NUCLEOTIDE SEQUENCE</scope>
    <source>
        <strain evidence="1">FEM_GT703</strain>
    </source>
</reference>
<comment type="caution">
    <text evidence="1">The sequence shown here is derived from an EMBL/GenBank/DDBJ whole genome shotgun (WGS) entry which is preliminary data.</text>
</comment>
<dbReference type="RefSeq" id="WP_096832138.1">
    <property type="nucleotide sequence ID" value="NZ_NXIB02000034.1"/>
</dbReference>
<sequence>MKAIETTGTIDDRGMLCIDRPLALANRSHVRIIVLVPEDTDIDPDDDPTETVIEGIQQGFHEAITGQTLPLSQLWDGIDDN</sequence>
<evidence type="ECO:0000313" key="1">
    <source>
        <dbReference type="EMBL" id="PHX55987.1"/>
    </source>
</evidence>
<dbReference type="OrthoDB" id="573320at2"/>
<dbReference type="EMBL" id="NXIB02000034">
    <property type="protein sequence ID" value="PHX55987.1"/>
    <property type="molecule type" value="Genomic_DNA"/>
</dbReference>
<evidence type="ECO:0000313" key="2">
    <source>
        <dbReference type="Proteomes" id="UP000226442"/>
    </source>
</evidence>
<dbReference type="AlphaFoldDB" id="A0A2G4F3D2"/>